<evidence type="ECO:0000256" key="6">
    <source>
        <dbReference type="ARBA" id="ARBA00023136"/>
    </source>
</evidence>
<dbReference type="PANTHER" id="PTHR32234">
    <property type="entry name" value="THIOL:DISULFIDE INTERCHANGE PROTEIN DSBD"/>
    <property type="match status" value="1"/>
</dbReference>
<reference evidence="10 11" key="1">
    <citation type="submission" date="2023-04" db="EMBL/GenBank/DDBJ databases">
        <title>Marinobulbifer ophiurae gen. nov., sp. Nov., isolate from tissue of brittle star Ophioplocus japonicus.</title>
        <authorList>
            <person name="Kawano K."/>
            <person name="Sawayama S."/>
            <person name="Nakagawa S."/>
        </authorList>
    </citation>
    <scope>NUCLEOTIDE SEQUENCE [LARGE SCALE GENOMIC DNA]</scope>
    <source>
        <strain evidence="10 11">NKW57</strain>
    </source>
</reference>
<protein>
    <recommendedName>
        <fullName evidence="9">Thioredoxin domain-containing protein</fullName>
    </recommendedName>
</protein>
<proteinExistence type="predicted"/>
<comment type="subcellular location">
    <subcellularLocation>
        <location evidence="1">Cell membrane</location>
        <topology evidence="1">Multi-pass membrane protein</topology>
    </subcellularLocation>
</comment>
<name>A0ABQ6LZ76_9GAMM</name>
<accession>A0ABQ6LZ76</accession>
<dbReference type="RefSeq" id="WP_285763992.1">
    <property type="nucleotide sequence ID" value="NZ_BSYJ01000003.1"/>
</dbReference>
<feature type="transmembrane region" description="Helical" evidence="7">
    <location>
        <begin position="431"/>
        <end position="453"/>
    </location>
</feature>
<evidence type="ECO:0000256" key="1">
    <source>
        <dbReference type="ARBA" id="ARBA00004651"/>
    </source>
</evidence>
<dbReference type="EMBL" id="BSYJ01000003">
    <property type="protein sequence ID" value="GMG87361.1"/>
    <property type="molecule type" value="Genomic_DNA"/>
</dbReference>
<dbReference type="PANTHER" id="PTHR32234:SF3">
    <property type="entry name" value="SUPPRESSION OF COPPER SENSITIVITY PROTEIN"/>
    <property type="match status" value="1"/>
</dbReference>
<keyword evidence="4" id="KW-0201">Cytochrome c-type biogenesis</keyword>
<dbReference type="SUPFAM" id="SSF52833">
    <property type="entry name" value="Thioredoxin-like"/>
    <property type="match status" value="1"/>
</dbReference>
<evidence type="ECO:0000313" key="11">
    <source>
        <dbReference type="Proteomes" id="UP001224392"/>
    </source>
</evidence>
<feature type="domain" description="Thioredoxin" evidence="9">
    <location>
        <begin position="498"/>
        <end position="619"/>
    </location>
</feature>
<evidence type="ECO:0000259" key="9">
    <source>
        <dbReference type="PROSITE" id="PS51352"/>
    </source>
</evidence>
<feature type="signal peptide" evidence="8">
    <location>
        <begin position="1"/>
        <end position="19"/>
    </location>
</feature>
<keyword evidence="3 7" id="KW-0812">Transmembrane</keyword>
<feature type="transmembrane region" description="Helical" evidence="7">
    <location>
        <begin position="399"/>
        <end position="425"/>
    </location>
</feature>
<keyword evidence="8" id="KW-0732">Signal</keyword>
<dbReference type="InterPro" id="IPR036249">
    <property type="entry name" value="Thioredoxin-like_sf"/>
</dbReference>
<dbReference type="InterPro" id="IPR013766">
    <property type="entry name" value="Thioredoxin_domain"/>
</dbReference>
<keyword evidence="2" id="KW-1003">Cell membrane</keyword>
<keyword evidence="6 7" id="KW-0472">Membrane</keyword>
<dbReference type="Pfam" id="PF02683">
    <property type="entry name" value="DsbD_TM"/>
    <property type="match status" value="1"/>
</dbReference>
<evidence type="ECO:0000256" key="4">
    <source>
        <dbReference type="ARBA" id="ARBA00022748"/>
    </source>
</evidence>
<dbReference type="Pfam" id="PF13899">
    <property type="entry name" value="Thioredoxin_7"/>
    <property type="match status" value="1"/>
</dbReference>
<organism evidence="10 11">
    <name type="scientific">Biformimicrobium ophioploci</name>
    <dbReference type="NCBI Taxonomy" id="3036711"/>
    <lineage>
        <taxon>Bacteria</taxon>
        <taxon>Pseudomonadati</taxon>
        <taxon>Pseudomonadota</taxon>
        <taxon>Gammaproteobacteria</taxon>
        <taxon>Cellvibrionales</taxon>
        <taxon>Microbulbiferaceae</taxon>
        <taxon>Biformimicrobium</taxon>
    </lineage>
</organism>
<gene>
    <name evidence="10" type="ORF">MNKW57_16820</name>
</gene>
<dbReference type="InterPro" id="IPR028250">
    <property type="entry name" value="DsbDN"/>
</dbReference>
<keyword evidence="5 7" id="KW-1133">Transmembrane helix</keyword>
<feature type="transmembrane region" description="Helical" evidence="7">
    <location>
        <begin position="278"/>
        <end position="307"/>
    </location>
</feature>
<evidence type="ECO:0000256" key="3">
    <source>
        <dbReference type="ARBA" id="ARBA00022692"/>
    </source>
</evidence>
<evidence type="ECO:0000256" key="2">
    <source>
        <dbReference type="ARBA" id="ARBA00022475"/>
    </source>
</evidence>
<evidence type="ECO:0000313" key="10">
    <source>
        <dbReference type="EMBL" id="GMG87361.1"/>
    </source>
</evidence>
<dbReference type="Proteomes" id="UP001224392">
    <property type="component" value="Unassembled WGS sequence"/>
</dbReference>
<feature type="transmembrane region" description="Helical" evidence="7">
    <location>
        <begin position="319"/>
        <end position="339"/>
    </location>
</feature>
<feature type="transmembrane region" description="Helical" evidence="7">
    <location>
        <begin position="473"/>
        <end position="490"/>
    </location>
</feature>
<sequence length="632" mass="68614">MRLLTTLLIYFCLLLQAHAQSSETEGPHIRVALVSEQSQLQAGQTQWVGIRLQPEHHWHTYWRNPGDSGEAPSINWTLPEGVTAGEILWSAPQRIPVAHLVNFGYEGESLLMVPLTIDKGYSATSVPLKASISWLVCKEDCIPGWADLMLQLPVTDTEGTPSEQAPLFEKARSTHPMANDIQGEFEVSSDAVSVSLVGDLASDEWSIFPFVDGWVVHAQKPTIVTEDGRLLASFTRSEYLLQPPAEMQWLLVNQDASRVYEVSTRPASLMPASSDFSLASAILFAFVGGLILNLMPCVLPVLGLKAISLQKGDQRTQGLMYMAGVLLTFWLIAGLLILLRHGGASIGWGFQLQSPWVVGLLAALFVAIGLALLGDSKLFARISGTGQHLTEKDGASGSFYTGALAVVVASPCTAPFMAAALGYALTQPATTSFAIFTALALGFGLPLTAISLFPRLHNWIPKPGPWMLRFKQAMAIPMFLTAAWLLWVLAGQTGFKSVPGQDSGPAFAVSYTEQQLQQAIAEGDTVLLNATADWCITCKVNEQVAFRNEELRTLLASEGYTYLLADWTNRDEAILNLLTGFERSGVPLYVIYKQGRKPKLLPQILTADLVLRELRAAHAGAAIESSPGQPDS</sequence>
<dbReference type="InterPro" id="IPR003834">
    <property type="entry name" value="Cyt_c_assmbl_TM_dom"/>
</dbReference>
<comment type="caution">
    <text evidence="10">The sequence shown here is derived from an EMBL/GenBank/DDBJ whole genome shotgun (WGS) entry which is preliminary data.</text>
</comment>
<feature type="chain" id="PRO_5047443286" description="Thioredoxin domain-containing protein" evidence="8">
    <location>
        <begin position="20"/>
        <end position="632"/>
    </location>
</feature>
<dbReference type="Pfam" id="PF11412">
    <property type="entry name" value="DsbD_N"/>
    <property type="match status" value="1"/>
</dbReference>
<evidence type="ECO:0000256" key="8">
    <source>
        <dbReference type="SAM" id="SignalP"/>
    </source>
</evidence>
<dbReference type="InterPro" id="IPR035671">
    <property type="entry name" value="DsbD_gamma"/>
</dbReference>
<dbReference type="Gene3D" id="3.40.30.10">
    <property type="entry name" value="Glutaredoxin"/>
    <property type="match status" value="1"/>
</dbReference>
<evidence type="ECO:0000256" key="7">
    <source>
        <dbReference type="SAM" id="Phobius"/>
    </source>
</evidence>
<dbReference type="PROSITE" id="PS51352">
    <property type="entry name" value="THIOREDOXIN_2"/>
    <property type="match status" value="1"/>
</dbReference>
<feature type="transmembrane region" description="Helical" evidence="7">
    <location>
        <begin position="354"/>
        <end position="373"/>
    </location>
</feature>
<keyword evidence="11" id="KW-1185">Reference proteome</keyword>
<dbReference type="CDD" id="cd02953">
    <property type="entry name" value="DsbDgamma"/>
    <property type="match status" value="1"/>
</dbReference>
<evidence type="ECO:0000256" key="5">
    <source>
        <dbReference type="ARBA" id="ARBA00022989"/>
    </source>
</evidence>